<evidence type="ECO:0000313" key="2">
    <source>
        <dbReference type="Proteomes" id="UP001054945"/>
    </source>
</evidence>
<keyword evidence="2" id="KW-1185">Reference proteome</keyword>
<dbReference type="AlphaFoldDB" id="A0AAV4PAK9"/>
<dbReference type="EMBL" id="BPLR01004185">
    <property type="protein sequence ID" value="GIX93033.1"/>
    <property type="molecule type" value="Genomic_DNA"/>
</dbReference>
<sequence>MSITGLSAASDGNEVSNSKALEDINKDALIRCFQPLSCATMSVSRPCGKGGGAVGDLARAGTEALSAVYPVGAGEAARLSSTFCCGSPGRTLPGCSGGLPMPSTARKA</sequence>
<accession>A0AAV4PAK9</accession>
<proteinExistence type="predicted"/>
<comment type="caution">
    <text evidence="1">The sequence shown here is derived from an EMBL/GenBank/DDBJ whole genome shotgun (WGS) entry which is preliminary data.</text>
</comment>
<organism evidence="1 2">
    <name type="scientific">Caerostris extrusa</name>
    <name type="common">Bark spider</name>
    <name type="synonym">Caerostris bankana</name>
    <dbReference type="NCBI Taxonomy" id="172846"/>
    <lineage>
        <taxon>Eukaryota</taxon>
        <taxon>Metazoa</taxon>
        <taxon>Ecdysozoa</taxon>
        <taxon>Arthropoda</taxon>
        <taxon>Chelicerata</taxon>
        <taxon>Arachnida</taxon>
        <taxon>Araneae</taxon>
        <taxon>Araneomorphae</taxon>
        <taxon>Entelegynae</taxon>
        <taxon>Araneoidea</taxon>
        <taxon>Araneidae</taxon>
        <taxon>Caerostris</taxon>
    </lineage>
</organism>
<reference evidence="1 2" key="1">
    <citation type="submission" date="2021-06" db="EMBL/GenBank/DDBJ databases">
        <title>Caerostris extrusa draft genome.</title>
        <authorList>
            <person name="Kono N."/>
            <person name="Arakawa K."/>
        </authorList>
    </citation>
    <scope>NUCLEOTIDE SEQUENCE [LARGE SCALE GENOMIC DNA]</scope>
</reference>
<gene>
    <name evidence="1" type="ORF">CEXT_470981</name>
</gene>
<name>A0AAV4PAK9_CAEEX</name>
<evidence type="ECO:0000313" key="1">
    <source>
        <dbReference type="EMBL" id="GIX93033.1"/>
    </source>
</evidence>
<dbReference type="Proteomes" id="UP001054945">
    <property type="component" value="Unassembled WGS sequence"/>
</dbReference>
<protein>
    <submittedName>
        <fullName evidence="1">Uncharacterized protein</fullName>
    </submittedName>
</protein>